<dbReference type="GO" id="GO:0005524">
    <property type="term" value="F:ATP binding"/>
    <property type="evidence" value="ECO:0007669"/>
    <property type="project" value="UniProtKB-UniRule"/>
</dbReference>
<dbReference type="HAMAP" id="MF_00409">
    <property type="entry name" value="LpxK"/>
    <property type="match status" value="1"/>
</dbReference>
<dbReference type="GO" id="GO:0009245">
    <property type="term" value="P:lipid A biosynthetic process"/>
    <property type="evidence" value="ECO:0007669"/>
    <property type="project" value="UniProtKB-UniRule"/>
</dbReference>
<evidence type="ECO:0000256" key="11">
    <source>
        <dbReference type="ARBA" id="ARBA00023098"/>
    </source>
</evidence>
<dbReference type="OrthoDB" id="9766423at2"/>
<dbReference type="AlphaFoldDB" id="A0A160JDK9"/>
<evidence type="ECO:0000256" key="1">
    <source>
        <dbReference type="ARBA" id="ARBA00002274"/>
    </source>
</evidence>
<keyword evidence="10 13" id="KW-0067">ATP-binding</keyword>
<proteinExistence type="inferred from homology"/>
<keyword evidence="6 13" id="KW-0441">Lipid A biosynthesis</keyword>
<keyword evidence="15" id="KW-1185">Reference proteome</keyword>
<gene>
    <name evidence="13" type="primary">lpxK</name>
    <name evidence="14" type="ORF">A6A40_02160</name>
</gene>
<dbReference type="STRING" id="1226968.A6A40_02160"/>
<keyword evidence="11 13" id="KW-0443">Lipid metabolism</keyword>
<dbReference type="EC" id="2.7.1.130" evidence="3 13"/>
<evidence type="ECO:0000256" key="4">
    <source>
        <dbReference type="ARBA" id="ARBA00016436"/>
    </source>
</evidence>
<evidence type="ECO:0000256" key="2">
    <source>
        <dbReference type="ARBA" id="ARBA00004870"/>
    </source>
</evidence>
<evidence type="ECO:0000256" key="12">
    <source>
        <dbReference type="ARBA" id="ARBA00029757"/>
    </source>
</evidence>
<evidence type="ECO:0000256" key="7">
    <source>
        <dbReference type="ARBA" id="ARBA00022679"/>
    </source>
</evidence>
<dbReference type="Proteomes" id="UP000077405">
    <property type="component" value="Chromosome"/>
</dbReference>
<reference evidence="14 15" key="1">
    <citation type="journal article" date="2013" name="Int. J. Syst. Evol. Microbiol.">
        <title>Azospirillum humicireducens sp. nov., a nitrogen-fixing bacterium isolated from a microbial fuel cell.</title>
        <authorList>
            <person name="Zhou S."/>
            <person name="Han L."/>
            <person name="Wang Y."/>
            <person name="Yang G."/>
            <person name="Zhuang L."/>
            <person name="Hu P."/>
        </authorList>
    </citation>
    <scope>NUCLEOTIDE SEQUENCE [LARGE SCALE GENOMIC DNA]</scope>
    <source>
        <strain evidence="14 15">SgZ-5</strain>
    </source>
</reference>
<dbReference type="UniPathway" id="UPA00359">
    <property type="reaction ID" value="UER00482"/>
</dbReference>
<accession>A0A160JDK9</accession>
<dbReference type="GO" id="GO:0005886">
    <property type="term" value="C:plasma membrane"/>
    <property type="evidence" value="ECO:0007669"/>
    <property type="project" value="TreeGrafter"/>
</dbReference>
<comment type="function">
    <text evidence="1 13">Transfers the gamma-phosphate of ATP to the 4'-position of a tetraacyldisaccharide 1-phosphate intermediate (termed DS-1-P) to form tetraacyldisaccharide 1,4'-bis-phosphate (lipid IVA).</text>
</comment>
<dbReference type="GO" id="GO:0009244">
    <property type="term" value="P:lipopolysaccharide core region biosynthetic process"/>
    <property type="evidence" value="ECO:0007669"/>
    <property type="project" value="TreeGrafter"/>
</dbReference>
<evidence type="ECO:0000313" key="14">
    <source>
        <dbReference type="EMBL" id="ANC90799.1"/>
    </source>
</evidence>
<evidence type="ECO:0000313" key="15">
    <source>
        <dbReference type="Proteomes" id="UP000077405"/>
    </source>
</evidence>
<organism evidence="14 15">
    <name type="scientific">Azospirillum humicireducens</name>
    <dbReference type="NCBI Taxonomy" id="1226968"/>
    <lineage>
        <taxon>Bacteria</taxon>
        <taxon>Pseudomonadati</taxon>
        <taxon>Pseudomonadota</taxon>
        <taxon>Alphaproteobacteria</taxon>
        <taxon>Rhodospirillales</taxon>
        <taxon>Azospirillaceae</taxon>
        <taxon>Azospirillum</taxon>
    </lineage>
</organism>
<evidence type="ECO:0000256" key="5">
    <source>
        <dbReference type="ARBA" id="ARBA00022516"/>
    </source>
</evidence>
<evidence type="ECO:0000256" key="3">
    <source>
        <dbReference type="ARBA" id="ARBA00012071"/>
    </source>
</evidence>
<comment type="catalytic activity">
    <reaction evidence="13">
        <text>a lipid A disaccharide + ATP = a lipid IVA + ADP + H(+)</text>
        <dbReference type="Rhea" id="RHEA:67840"/>
        <dbReference type="ChEBI" id="CHEBI:15378"/>
        <dbReference type="ChEBI" id="CHEBI:30616"/>
        <dbReference type="ChEBI" id="CHEBI:176343"/>
        <dbReference type="ChEBI" id="CHEBI:176425"/>
        <dbReference type="ChEBI" id="CHEBI:456216"/>
        <dbReference type="EC" id="2.7.1.130"/>
    </reaction>
</comment>
<feature type="binding site" evidence="13">
    <location>
        <begin position="52"/>
        <end position="59"/>
    </location>
    <ligand>
        <name>ATP</name>
        <dbReference type="ChEBI" id="CHEBI:30616"/>
    </ligand>
</feature>
<dbReference type="SUPFAM" id="SSF52540">
    <property type="entry name" value="P-loop containing nucleoside triphosphate hydrolases"/>
    <property type="match status" value="1"/>
</dbReference>
<keyword evidence="7 13" id="KW-0808">Transferase</keyword>
<evidence type="ECO:0000256" key="9">
    <source>
        <dbReference type="ARBA" id="ARBA00022777"/>
    </source>
</evidence>
<evidence type="ECO:0000256" key="8">
    <source>
        <dbReference type="ARBA" id="ARBA00022741"/>
    </source>
</evidence>
<dbReference type="EMBL" id="CP015285">
    <property type="protein sequence ID" value="ANC90799.1"/>
    <property type="molecule type" value="Genomic_DNA"/>
</dbReference>
<dbReference type="PANTHER" id="PTHR42724:SF1">
    <property type="entry name" value="TETRAACYLDISACCHARIDE 4'-KINASE, MITOCHONDRIAL-RELATED"/>
    <property type="match status" value="1"/>
</dbReference>
<sequence length="332" mass="33774">MKTPAFWYRPPGLASSLLAPLGALYGLAGRRRIAGTVPQRVAAPVVCVGNLVAGGAGKTPVGLALIAALHARGVPVHALTRGHGGREAGPLQVDPARHTAADVGDEALLLAGAAPCWVARDRVAGAQRAVAAGAGAIVMDDGFQNPALHKDLALIVADGAVGFGNGRLVPAGPLRERVADGLARADALVILGEDRNGLAALAGGRPVLKAWLEPDPAAAARLAGRDVLAFAGIGRPEKFFATLDALGARVVERAPFADHHPYRPAELAALIARAAATGALPVTTAKDAVRLPPELRGRVEVLPVAVRWEDEGALATLLSPVLLKGSSDGQAA</sequence>
<keyword evidence="9 13" id="KW-0418">Kinase</keyword>
<dbReference type="KEGG" id="ahu:A6A40_02160"/>
<evidence type="ECO:0000256" key="13">
    <source>
        <dbReference type="HAMAP-Rule" id="MF_00409"/>
    </source>
</evidence>
<dbReference type="NCBIfam" id="TIGR00682">
    <property type="entry name" value="lpxK"/>
    <property type="match status" value="1"/>
</dbReference>
<comment type="pathway">
    <text evidence="2 13">Glycolipid biosynthesis; lipid IV(A) biosynthesis; lipid IV(A) from (3R)-3-hydroxytetradecanoyl-[acyl-carrier-protein] and UDP-N-acetyl-alpha-D-glucosamine: step 6/6.</text>
</comment>
<dbReference type="RefSeq" id="WP_063633905.1">
    <property type="nucleotide sequence ID" value="NZ_CP015285.1"/>
</dbReference>
<protein>
    <recommendedName>
        <fullName evidence="4 13">Tetraacyldisaccharide 4'-kinase</fullName>
        <ecNumber evidence="3 13">2.7.1.130</ecNumber>
    </recommendedName>
    <alternativeName>
        <fullName evidence="12 13">Lipid A 4'-kinase</fullName>
    </alternativeName>
</protein>
<keyword evidence="8 13" id="KW-0547">Nucleotide-binding</keyword>
<evidence type="ECO:0000256" key="10">
    <source>
        <dbReference type="ARBA" id="ARBA00022840"/>
    </source>
</evidence>
<keyword evidence="5 13" id="KW-0444">Lipid biosynthesis</keyword>
<name>A0A160JDK9_9PROT</name>
<evidence type="ECO:0000256" key="6">
    <source>
        <dbReference type="ARBA" id="ARBA00022556"/>
    </source>
</evidence>
<comment type="similarity">
    <text evidence="13">Belongs to the LpxK family.</text>
</comment>
<dbReference type="Pfam" id="PF02606">
    <property type="entry name" value="LpxK"/>
    <property type="match status" value="1"/>
</dbReference>
<dbReference type="GO" id="GO:0009029">
    <property type="term" value="F:lipid-A 4'-kinase activity"/>
    <property type="evidence" value="ECO:0007669"/>
    <property type="project" value="UniProtKB-UniRule"/>
</dbReference>
<dbReference type="PANTHER" id="PTHR42724">
    <property type="entry name" value="TETRAACYLDISACCHARIDE 4'-KINASE"/>
    <property type="match status" value="1"/>
</dbReference>
<dbReference type="InterPro" id="IPR003758">
    <property type="entry name" value="LpxK"/>
</dbReference>
<dbReference type="InterPro" id="IPR027417">
    <property type="entry name" value="P-loop_NTPase"/>
</dbReference>